<protein>
    <submittedName>
        <fullName evidence="2">DUF3575 domain-containing protein</fullName>
    </submittedName>
</protein>
<dbReference type="Pfam" id="PF12099">
    <property type="entry name" value="DUF3575"/>
    <property type="match status" value="1"/>
</dbReference>
<dbReference type="SUPFAM" id="SSF103515">
    <property type="entry name" value="Autotransporter"/>
    <property type="match status" value="1"/>
</dbReference>
<reference evidence="2" key="2">
    <citation type="journal article" date="2021" name="PeerJ">
        <title>Extensive microbial diversity within the chicken gut microbiome revealed by metagenomics and culture.</title>
        <authorList>
            <person name="Gilroy R."/>
            <person name="Ravi A."/>
            <person name="Getino M."/>
            <person name="Pursley I."/>
            <person name="Horton D.L."/>
            <person name="Alikhan N.F."/>
            <person name="Baker D."/>
            <person name="Gharbi K."/>
            <person name="Hall N."/>
            <person name="Watson M."/>
            <person name="Adriaenssens E.M."/>
            <person name="Foster-Nyarko E."/>
            <person name="Jarju S."/>
            <person name="Secka A."/>
            <person name="Antonio M."/>
            <person name="Oren A."/>
            <person name="Chaudhuri R.R."/>
            <person name="La Ragione R."/>
            <person name="Hildebrand F."/>
            <person name="Pallen M.J."/>
        </authorList>
    </citation>
    <scope>NUCLEOTIDE SEQUENCE</scope>
    <source>
        <strain evidence="2">B1-8020</strain>
    </source>
</reference>
<feature type="signal peptide" evidence="1">
    <location>
        <begin position="1"/>
        <end position="20"/>
    </location>
</feature>
<dbReference type="EMBL" id="JADIMA010000008">
    <property type="protein sequence ID" value="MBO8472139.1"/>
    <property type="molecule type" value="Genomic_DNA"/>
</dbReference>
<name>A0A9D9IG52_9BACT</name>
<dbReference type="AlphaFoldDB" id="A0A9D9IG52"/>
<feature type="chain" id="PRO_5039569153" evidence="1">
    <location>
        <begin position="21"/>
        <end position="185"/>
    </location>
</feature>
<reference evidence="2" key="1">
    <citation type="submission" date="2020-10" db="EMBL/GenBank/DDBJ databases">
        <authorList>
            <person name="Gilroy R."/>
        </authorList>
    </citation>
    <scope>NUCLEOTIDE SEQUENCE</scope>
    <source>
        <strain evidence="2">B1-8020</strain>
    </source>
</reference>
<keyword evidence="1" id="KW-0732">Signal</keyword>
<dbReference type="InterPro" id="IPR021958">
    <property type="entry name" value="DUF3575"/>
</dbReference>
<dbReference type="InterPro" id="IPR036709">
    <property type="entry name" value="Autotransporte_beta_dom_sf"/>
</dbReference>
<evidence type="ECO:0000256" key="1">
    <source>
        <dbReference type="SAM" id="SignalP"/>
    </source>
</evidence>
<evidence type="ECO:0000313" key="2">
    <source>
        <dbReference type="EMBL" id="MBO8472139.1"/>
    </source>
</evidence>
<proteinExistence type="predicted"/>
<organism evidence="2 3">
    <name type="scientific">Candidatus Merdivivens pullicola</name>
    <dbReference type="NCBI Taxonomy" id="2840872"/>
    <lineage>
        <taxon>Bacteria</taxon>
        <taxon>Pseudomonadati</taxon>
        <taxon>Bacteroidota</taxon>
        <taxon>Bacteroidia</taxon>
        <taxon>Bacteroidales</taxon>
        <taxon>Muribaculaceae</taxon>
        <taxon>Muribaculaceae incertae sedis</taxon>
        <taxon>Candidatus Merdivivens</taxon>
    </lineage>
</organism>
<comment type="caution">
    <text evidence="2">The sequence shown here is derived from an EMBL/GenBank/DDBJ whole genome shotgun (WGS) entry which is preliminary data.</text>
</comment>
<dbReference type="Proteomes" id="UP000823604">
    <property type="component" value="Unassembled WGS sequence"/>
</dbReference>
<sequence length="185" mass="20805">MRCRLLIIAALILTTAPALKAQRVSIGTNIADYANFATFNLEIGYALEQHWSVFVKGSYNPFTFNYGTPKQIQHRLFSIEGGGRYWFWHANSGWFAGMKLQYSIYNYGGLVSRRTEEGMGYGTGLFAGYAIMLTPNLNLELGAGMVAGIRDYRKYKCQKCGEIISQGIGGYIFPDNLIIQLVYMF</sequence>
<evidence type="ECO:0000313" key="3">
    <source>
        <dbReference type="Proteomes" id="UP000823604"/>
    </source>
</evidence>
<gene>
    <name evidence="2" type="ORF">IAB81_00715</name>
</gene>
<accession>A0A9D9IG52</accession>